<comment type="caution">
    <text evidence="2">The sequence shown here is derived from an EMBL/GenBank/DDBJ whole genome shotgun (WGS) entry which is preliminary data.</text>
</comment>
<reference evidence="2 3" key="1">
    <citation type="submission" date="2019-03" db="EMBL/GenBank/DDBJ databases">
        <title>Genomic Encyclopedia of Type Strains, Phase IV (KMG-IV): sequencing the most valuable type-strain genomes for metagenomic binning, comparative biology and taxonomic classification.</title>
        <authorList>
            <person name="Goeker M."/>
        </authorList>
    </citation>
    <scope>NUCLEOTIDE SEQUENCE [LARGE SCALE GENOMIC DNA]</scope>
    <source>
        <strain evidence="2 3">DSM 16998</strain>
    </source>
</reference>
<organism evidence="2 3">
    <name type="scientific">Roseateles toxinivorans</name>
    <dbReference type="NCBI Taxonomy" id="270368"/>
    <lineage>
        <taxon>Bacteria</taxon>
        <taxon>Pseudomonadati</taxon>
        <taxon>Pseudomonadota</taxon>
        <taxon>Betaproteobacteria</taxon>
        <taxon>Burkholderiales</taxon>
        <taxon>Sphaerotilaceae</taxon>
        <taxon>Roseateles</taxon>
    </lineage>
</organism>
<evidence type="ECO:0000256" key="1">
    <source>
        <dbReference type="SAM" id="MobiDB-lite"/>
    </source>
</evidence>
<dbReference type="InParanoid" id="A0A4R6QNS5"/>
<feature type="region of interest" description="Disordered" evidence="1">
    <location>
        <begin position="62"/>
        <end position="93"/>
    </location>
</feature>
<gene>
    <name evidence="2" type="ORF">DES47_10222</name>
</gene>
<evidence type="ECO:0000313" key="3">
    <source>
        <dbReference type="Proteomes" id="UP000295361"/>
    </source>
</evidence>
<protein>
    <recommendedName>
        <fullName evidence="4">Homeodomain-like domain-containing protein</fullName>
    </recommendedName>
</protein>
<evidence type="ECO:0000313" key="2">
    <source>
        <dbReference type="EMBL" id="TDP72277.1"/>
    </source>
</evidence>
<sequence>MQEMDEQAPRSEWIEGRQAMQTPEEVQAMLKLASLGRCAKRIGRELACSRNTVRSYLHQTGWQPYQSPQRPGRLTPHRQWLSGRVHDSGVTPR</sequence>
<name>A0A4R6QNS5_9BURK</name>
<dbReference type="AlphaFoldDB" id="A0A4R6QNS5"/>
<evidence type="ECO:0008006" key="4">
    <source>
        <dbReference type="Google" id="ProtNLM"/>
    </source>
</evidence>
<proteinExistence type="predicted"/>
<dbReference type="Proteomes" id="UP000295361">
    <property type="component" value="Unassembled WGS sequence"/>
</dbReference>
<accession>A0A4R6QNS5</accession>
<keyword evidence="3" id="KW-1185">Reference proteome</keyword>
<dbReference type="EMBL" id="SNXS01000002">
    <property type="protein sequence ID" value="TDP72277.1"/>
    <property type="molecule type" value="Genomic_DNA"/>
</dbReference>